<evidence type="ECO:0000256" key="10">
    <source>
        <dbReference type="ARBA" id="ARBA00023306"/>
    </source>
</evidence>
<keyword evidence="10" id="KW-0131">Cell cycle</keyword>
<reference evidence="13" key="1">
    <citation type="journal article" date="2013" name="Nature">
        <title>Draft genome of the wheat A-genome progenitor Triticum urartu.</title>
        <authorList>
            <person name="Ling H.Q."/>
            <person name="Zhao S."/>
            <person name="Liu D."/>
            <person name="Wang J."/>
            <person name="Sun H."/>
            <person name="Zhang C."/>
            <person name="Fan H."/>
            <person name="Li D."/>
            <person name="Dong L."/>
            <person name="Tao Y."/>
            <person name="Gao C."/>
            <person name="Wu H."/>
            <person name="Li Y."/>
            <person name="Cui Y."/>
            <person name="Guo X."/>
            <person name="Zheng S."/>
            <person name="Wang B."/>
            <person name="Yu K."/>
            <person name="Liang Q."/>
            <person name="Yang W."/>
            <person name="Lou X."/>
            <person name="Chen J."/>
            <person name="Feng M."/>
            <person name="Jian J."/>
            <person name="Zhang X."/>
            <person name="Luo G."/>
            <person name="Jiang Y."/>
            <person name="Liu J."/>
            <person name="Wang Z."/>
            <person name="Sha Y."/>
            <person name="Zhang B."/>
            <person name="Wu H."/>
            <person name="Tang D."/>
            <person name="Shen Q."/>
            <person name="Xue P."/>
            <person name="Zou S."/>
            <person name="Wang X."/>
            <person name="Liu X."/>
            <person name="Wang F."/>
            <person name="Yang Y."/>
            <person name="An X."/>
            <person name="Dong Z."/>
            <person name="Zhang K."/>
            <person name="Zhang X."/>
            <person name="Luo M.C."/>
            <person name="Dvorak J."/>
            <person name="Tong Y."/>
            <person name="Wang J."/>
            <person name="Yang H."/>
            <person name="Li Z."/>
            <person name="Wang D."/>
            <person name="Zhang A."/>
            <person name="Wang J."/>
        </authorList>
    </citation>
    <scope>NUCLEOTIDE SEQUENCE</scope>
    <source>
        <strain evidence="13">cv. G1812</strain>
    </source>
</reference>
<feature type="region of interest" description="Disordered" evidence="11">
    <location>
        <begin position="1"/>
        <end position="29"/>
    </location>
</feature>
<dbReference type="GO" id="GO:0007076">
    <property type="term" value="P:mitotic chromosome condensation"/>
    <property type="evidence" value="ECO:0007669"/>
    <property type="project" value="InterPro"/>
</dbReference>
<evidence type="ECO:0000256" key="3">
    <source>
        <dbReference type="ARBA" id="ARBA00009471"/>
    </source>
</evidence>
<evidence type="ECO:0000313" key="12">
    <source>
        <dbReference type="EnsemblPlants" id="TuG1812G0600003347.01.T02"/>
    </source>
</evidence>
<reference evidence="12" key="2">
    <citation type="submission" date="2018-03" db="EMBL/GenBank/DDBJ databases">
        <title>The Triticum urartu genome reveals the dynamic nature of wheat genome evolution.</title>
        <authorList>
            <person name="Ling H."/>
            <person name="Ma B."/>
            <person name="Shi X."/>
            <person name="Liu H."/>
            <person name="Dong L."/>
            <person name="Sun H."/>
            <person name="Cao Y."/>
            <person name="Gao Q."/>
            <person name="Zheng S."/>
            <person name="Li Y."/>
            <person name="Yu Y."/>
            <person name="Du H."/>
            <person name="Qi M."/>
            <person name="Li Y."/>
            <person name="Yu H."/>
            <person name="Cui Y."/>
            <person name="Wang N."/>
            <person name="Chen C."/>
            <person name="Wu H."/>
            <person name="Zhao Y."/>
            <person name="Zhang J."/>
            <person name="Li Y."/>
            <person name="Zhou W."/>
            <person name="Zhang B."/>
            <person name="Hu W."/>
            <person name="Eijk M."/>
            <person name="Tang J."/>
            <person name="Witsenboer H."/>
            <person name="Zhao S."/>
            <person name="Li Z."/>
            <person name="Zhang A."/>
            <person name="Wang D."/>
            <person name="Liang C."/>
        </authorList>
    </citation>
    <scope>NUCLEOTIDE SEQUENCE [LARGE SCALE GENOMIC DNA]</scope>
    <source>
        <strain evidence="12">cv. G1812</strain>
    </source>
</reference>
<dbReference type="EnsemblPlants" id="TuG1812G0600003347.01.T02">
    <property type="protein sequence ID" value="TuG1812G0600003347.01.T02"/>
    <property type="gene ID" value="TuG1812G0600003347.01"/>
</dbReference>
<organism evidence="12 13">
    <name type="scientific">Triticum urartu</name>
    <name type="common">Red wild einkorn</name>
    <name type="synonym">Crithodium urartu</name>
    <dbReference type="NCBI Taxonomy" id="4572"/>
    <lineage>
        <taxon>Eukaryota</taxon>
        <taxon>Viridiplantae</taxon>
        <taxon>Streptophyta</taxon>
        <taxon>Embryophyta</taxon>
        <taxon>Tracheophyta</taxon>
        <taxon>Spermatophyta</taxon>
        <taxon>Magnoliopsida</taxon>
        <taxon>Liliopsida</taxon>
        <taxon>Poales</taxon>
        <taxon>Poaceae</taxon>
        <taxon>BOP clade</taxon>
        <taxon>Pooideae</taxon>
        <taxon>Triticodae</taxon>
        <taxon>Triticeae</taxon>
        <taxon>Triticinae</taxon>
        <taxon>Triticum</taxon>
    </lineage>
</organism>
<accession>A0A8R7QVZ7</accession>
<keyword evidence="5" id="KW-0158">Chromosome</keyword>
<keyword evidence="7" id="KW-0132">Cell division</keyword>
<keyword evidence="6" id="KW-0963">Cytoplasm</keyword>
<sequence>MPPAEDASAAAPPRAPTPPPARGMAAGSRLLLQSPPPAFPLGSNDDQLERARARAMARAASVRRRSLAASLAPKTPHPDLLNRDEVMDLFHNCIKLASENVRASPTVRTIHRSWISPRLFFFLLCLWKSGRKSTRRIRGSWGSSTTSARSSLPGRRRTTRPTSRKLAAR</sequence>
<dbReference type="Gramene" id="TuG1812G0600003347.01.T02">
    <property type="protein sequence ID" value="TuG1812G0600003347.01.T02"/>
    <property type="gene ID" value="TuG1812G0600003347.01"/>
</dbReference>
<dbReference type="AlphaFoldDB" id="A0A8R7QVZ7"/>
<keyword evidence="13" id="KW-1185">Reference proteome</keyword>
<gene>
    <name evidence="12" type="primary">LOC125514652</name>
</gene>
<comment type="subcellular location">
    <subcellularLocation>
        <location evidence="1">Chromosome</location>
    </subcellularLocation>
    <subcellularLocation>
        <location evidence="2">Cytoplasm</location>
    </subcellularLocation>
</comment>
<keyword evidence="8" id="KW-0498">Mitosis</keyword>
<evidence type="ECO:0000256" key="11">
    <source>
        <dbReference type="SAM" id="MobiDB-lite"/>
    </source>
</evidence>
<feature type="compositionally biased region" description="Basic residues" evidence="11">
    <location>
        <begin position="154"/>
        <end position="169"/>
    </location>
</feature>
<evidence type="ECO:0000256" key="1">
    <source>
        <dbReference type="ARBA" id="ARBA00004286"/>
    </source>
</evidence>
<dbReference type="PANTHER" id="PTHR13108:SF9">
    <property type="entry name" value="CONDENSIN COMPLEX SUBUNIT 2"/>
    <property type="match status" value="1"/>
</dbReference>
<protein>
    <recommendedName>
        <fullName evidence="4">Condensin complex subunit 2</fullName>
    </recommendedName>
</protein>
<feature type="compositionally biased region" description="Low complexity" evidence="11">
    <location>
        <begin position="1"/>
        <end position="12"/>
    </location>
</feature>
<name>A0A8R7QVZ7_TRIUA</name>
<proteinExistence type="inferred from homology"/>
<evidence type="ECO:0000256" key="2">
    <source>
        <dbReference type="ARBA" id="ARBA00004496"/>
    </source>
</evidence>
<evidence type="ECO:0000313" key="13">
    <source>
        <dbReference type="Proteomes" id="UP000015106"/>
    </source>
</evidence>
<evidence type="ECO:0000256" key="9">
    <source>
        <dbReference type="ARBA" id="ARBA00023067"/>
    </source>
</evidence>
<dbReference type="GO" id="GO:0005737">
    <property type="term" value="C:cytoplasm"/>
    <property type="evidence" value="ECO:0007669"/>
    <property type="project" value="UniProtKB-SubCell"/>
</dbReference>
<evidence type="ECO:0000256" key="8">
    <source>
        <dbReference type="ARBA" id="ARBA00022776"/>
    </source>
</evidence>
<evidence type="ECO:0000256" key="5">
    <source>
        <dbReference type="ARBA" id="ARBA00022454"/>
    </source>
</evidence>
<dbReference type="GO" id="GO:0000796">
    <property type="term" value="C:condensin complex"/>
    <property type="evidence" value="ECO:0007669"/>
    <property type="project" value="InterPro"/>
</dbReference>
<reference evidence="12" key="3">
    <citation type="submission" date="2022-06" db="UniProtKB">
        <authorList>
            <consortium name="EnsemblPlants"/>
        </authorList>
    </citation>
    <scope>IDENTIFICATION</scope>
</reference>
<feature type="compositionally biased region" description="Low complexity" evidence="11">
    <location>
        <begin position="139"/>
        <end position="153"/>
    </location>
</feature>
<comment type="similarity">
    <text evidence="3">Belongs to the CND2 (condensin subunit 2) family.</text>
</comment>
<feature type="region of interest" description="Disordered" evidence="11">
    <location>
        <begin position="136"/>
        <end position="169"/>
    </location>
</feature>
<dbReference type="GO" id="GO:0051301">
    <property type="term" value="P:cell division"/>
    <property type="evidence" value="ECO:0007669"/>
    <property type="project" value="UniProtKB-KW"/>
</dbReference>
<evidence type="ECO:0000256" key="7">
    <source>
        <dbReference type="ARBA" id="ARBA00022618"/>
    </source>
</evidence>
<dbReference type="InterPro" id="IPR022816">
    <property type="entry name" value="Condensin_barren_su2"/>
</dbReference>
<evidence type="ECO:0000256" key="4">
    <source>
        <dbReference type="ARBA" id="ARBA00016065"/>
    </source>
</evidence>
<evidence type="ECO:0000256" key="6">
    <source>
        <dbReference type="ARBA" id="ARBA00022490"/>
    </source>
</evidence>
<dbReference type="Proteomes" id="UP000015106">
    <property type="component" value="Chromosome 6"/>
</dbReference>
<dbReference type="PANTHER" id="PTHR13108">
    <property type="entry name" value="CONDENSIN COMPLEX SUBUNIT 2"/>
    <property type="match status" value="1"/>
</dbReference>
<keyword evidence="9" id="KW-0226">DNA condensation</keyword>
<dbReference type="GO" id="GO:0003682">
    <property type="term" value="F:chromatin binding"/>
    <property type="evidence" value="ECO:0007669"/>
    <property type="project" value="TreeGrafter"/>
</dbReference>